<dbReference type="STRING" id="29485.CH64_3340"/>
<sequence length="168" mass="19201">MKIPLVSTLFSTHISKLTIENMAKSKDLPYMSIWEKIKDFFLSSHKAEALGHLHSICHLPYDATNKNNPNDVIKIAEGHFEELKKLMPADYECSFMKEPKRVFTELTLTDPNGSLILRVVFNTVTGRYTVTGPDNIVTPFSQQEFWDRGEDTQLLRKIANVKPPQSYA</sequence>
<gene>
    <name evidence="1" type="primary">sseI_1</name>
    <name evidence="1" type="ORF">ERS008555_02177</name>
</gene>
<dbReference type="EMBL" id="CTKE01000009">
    <property type="protein sequence ID" value="CQI90531.1"/>
    <property type="molecule type" value="Genomic_DNA"/>
</dbReference>
<name>A0A0U1HTD2_YERRO</name>
<evidence type="ECO:0000313" key="1">
    <source>
        <dbReference type="EMBL" id="CQI90531.1"/>
    </source>
</evidence>
<organism evidence="1 2">
    <name type="scientific">Yersinia rohdei</name>
    <dbReference type="NCBI Taxonomy" id="29485"/>
    <lineage>
        <taxon>Bacteria</taxon>
        <taxon>Pseudomonadati</taxon>
        <taxon>Pseudomonadota</taxon>
        <taxon>Gammaproteobacteria</taxon>
        <taxon>Enterobacterales</taxon>
        <taxon>Yersiniaceae</taxon>
        <taxon>Yersinia</taxon>
    </lineage>
</organism>
<dbReference type="Proteomes" id="UP000042054">
    <property type="component" value="Unassembled WGS sequence"/>
</dbReference>
<dbReference type="AlphaFoldDB" id="A0A0U1HTD2"/>
<dbReference type="Gene3D" id="3.30.2440.10">
    <property type="entry name" value="Secreted effector protein SifA"/>
    <property type="match status" value="1"/>
</dbReference>
<reference evidence="2" key="1">
    <citation type="submission" date="2015-03" db="EMBL/GenBank/DDBJ databases">
        <authorList>
            <consortium name="Pathogen Informatics"/>
            <person name="Murphy D."/>
        </authorList>
    </citation>
    <scope>NUCLEOTIDE SEQUENCE [LARGE SCALE GENOMIC DNA]</scope>
    <source>
        <strain evidence="2">68/02</strain>
    </source>
</reference>
<proteinExistence type="predicted"/>
<protein>
    <submittedName>
        <fullName evidence="1">Secreted effector protein sseI</fullName>
    </submittedName>
</protein>
<dbReference type="OrthoDB" id="6434659at2"/>
<dbReference type="RefSeq" id="WP_050535005.1">
    <property type="nucleotide sequence ID" value="NZ_CTKE01000009.1"/>
</dbReference>
<accession>A0A0U1HTD2</accession>
<evidence type="ECO:0000313" key="2">
    <source>
        <dbReference type="Proteomes" id="UP000042054"/>
    </source>
</evidence>